<evidence type="ECO:0000313" key="1">
    <source>
        <dbReference type="EMBL" id="CEK93163.1"/>
    </source>
</evidence>
<dbReference type="EMBL" id="HACG01046299">
    <property type="protein sequence ID" value="CEK93164.1"/>
    <property type="molecule type" value="Transcribed_RNA"/>
</dbReference>
<reference evidence="2" key="1">
    <citation type="submission" date="2014-12" db="EMBL/GenBank/DDBJ databases">
        <title>Insight into the proteome of Arion vulgaris.</title>
        <authorList>
            <person name="Aradska J."/>
            <person name="Bulat T."/>
            <person name="Smidak R."/>
            <person name="Sarate P."/>
            <person name="Gangsoo J."/>
            <person name="Sialana F."/>
            <person name="Bilban M."/>
            <person name="Lubec G."/>
        </authorList>
    </citation>
    <scope>NUCLEOTIDE SEQUENCE</scope>
    <source>
        <tissue evidence="2">Skin</tissue>
    </source>
</reference>
<accession>A0A0B7BII7</accession>
<gene>
    <name evidence="2" type="primary">ORF192469</name>
    <name evidence="1" type="synonym">ORF192466</name>
</gene>
<evidence type="ECO:0000313" key="2">
    <source>
        <dbReference type="EMBL" id="CEK93164.1"/>
    </source>
</evidence>
<proteinExistence type="predicted"/>
<protein>
    <submittedName>
        <fullName evidence="2">Uncharacterized protein</fullName>
    </submittedName>
</protein>
<dbReference type="EMBL" id="HACG01046298">
    <property type="protein sequence ID" value="CEK93163.1"/>
    <property type="molecule type" value="Transcribed_RNA"/>
</dbReference>
<name>A0A0B7BII7_9EUPU</name>
<dbReference type="AlphaFoldDB" id="A0A0B7BII7"/>
<sequence>MSNRTLRSLSTKNNEQAVLRKTNHNADYMQTITDLKNNVYQFKNRNLWHI</sequence>
<organism evidence="2">
    <name type="scientific">Arion vulgaris</name>
    <dbReference type="NCBI Taxonomy" id="1028688"/>
    <lineage>
        <taxon>Eukaryota</taxon>
        <taxon>Metazoa</taxon>
        <taxon>Spiralia</taxon>
        <taxon>Lophotrochozoa</taxon>
        <taxon>Mollusca</taxon>
        <taxon>Gastropoda</taxon>
        <taxon>Heterobranchia</taxon>
        <taxon>Euthyneura</taxon>
        <taxon>Panpulmonata</taxon>
        <taxon>Eupulmonata</taxon>
        <taxon>Stylommatophora</taxon>
        <taxon>Helicina</taxon>
        <taxon>Arionoidea</taxon>
        <taxon>Arionidae</taxon>
        <taxon>Arion</taxon>
    </lineage>
</organism>